<keyword evidence="2" id="KW-1185">Reference proteome</keyword>
<evidence type="ECO:0000313" key="1">
    <source>
        <dbReference type="EMBL" id="RLQ21775.1"/>
    </source>
</evidence>
<dbReference type="Proteomes" id="UP000265509">
    <property type="component" value="Unassembled WGS sequence"/>
</dbReference>
<evidence type="ECO:0000313" key="2">
    <source>
        <dbReference type="Proteomes" id="UP000265509"/>
    </source>
</evidence>
<dbReference type="GO" id="GO:0016491">
    <property type="term" value="F:oxidoreductase activity"/>
    <property type="evidence" value="ECO:0007669"/>
    <property type="project" value="TreeGrafter"/>
</dbReference>
<dbReference type="InterPro" id="IPR036291">
    <property type="entry name" value="NAD(P)-bd_dom_sf"/>
</dbReference>
<dbReference type="Gene3D" id="3.40.50.720">
    <property type="entry name" value="NAD(P)-binding Rossmann-like Domain"/>
    <property type="match status" value="1"/>
</dbReference>
<dbReference type="OrthoDB" id="9785826at2"/>
<gene>
    <name evidence="1" type="ORF">DWB85_10835</name>
</gene>
<protein>
    <submittedName>
        <fullName evidence="1">SDR family NAD(P)-dependent oxidoreductase</fullName>
    </submittedName>
</protein>
<dbReference type="AlphaFoldDB" id="A0A3L7DYN6"/>
<accession>A0A3L7DYN6</accession>
<dbReference type="Pfam" id="PF00106">
    <property type="entry name" value="adh_short"/>
    <property type="match status" value="1"/>
</dbReference>
<reference evidence="1 2" key="1">
    <citation type="submission" date="2018-07" db="EMBL/GenBank/DDBJ databases">
        <title>Halioglobus sp. genome submission.</title>
        <authorList>
            <person name="Ye M.-Q."/>
            <person name="Du Z.-J."/>
        </authorList>
    </citation>
    <scope>NUCLEOTIDE SEQUENCE [LARGE SCALE GENOMIC DNA]</scope>
    <source>
        <strain evidence="1 2">U0301</strain>
    </source>
</reference>
<comment type="caution">
    <text evidence="1">The sequence shown here is derived from an EMBL/GenBank/DDBJ whole genome shotgun (WGS) entry which is preliminary data.</text>
</comment>
<dbReference type="PRINTS" id="PR00081">
    <property type="entry name" value="GDHRDH"/>
</dbReference>
<dbReference type="PANTHER" id="PTHR43544:SF12">
    <property type="entry name" value="NAD(P)-BINDING ROSSMANN-FOLD SUPERFAMILY PROTEIN"/>
    <property type="match status" value="1"/>
</dbReference>
<name>A0A3L7DYN6_9GAMM</name>
<dbReference type="EMBL" id="QRAN01000010">
    <property type="protein sequence ID" value="RLQ21775.1"/>
    <property type="molecule type" value="Genomic_DNA"/>
</dbReference>
<dbReference type="RefSeq" id="WP_117954403.1">
    <property type="nucleotide sequence ID" value="NZ_QRAN01000010.1"/>
</dbReference>
<dbReference type="InterPro" id="IPR051468">
    <property type="entry name" value="Fungal_SecMetab_SDRs"/>
</dbReference>
<dbReference type="SUPFAM" id="SSF51735">
    <property type="entry name" value="NAD(P)-binding Rossmann-fold domains"/>
    <property type="match status" value="1"/>
</dbReference>
<dbReference type="GO" id="GO:0005737">
    <property type="term" value="C:cytoplasm"/>
    <property type="evidence" value="ECO:0007669"/>
    <property type="project" value="TreeGrafter"/>
</dbReference>
<sequence length="263" mass="28376">MSDFKPTDPAAQPGSTGGGFLELPRFNAVVVGNGAIGTAILERLLALPALEHGFLLARRPGGAPGDSRVSSLYVDAEQPQSIADAAANVSRQVERIHLLFNTVGMLHADGQRPEKRLRDLDPDQLQRSFAINATFLPLLCQAFSPLLKHPQPAVLASLSARVGSIEDNGLGGWYSYRAAKAAHNMLLRTLSREWKISHRNVSLVALHPGTVESRLSAPFISASYRNRVLSPDESAAALLAVIAQLTPGRTGDFHDWQGEPIPW</sequence>
<proteinExistence type="predicted"/>
<dbReference type="InterPro" id="IPR002347">
    <property type="entry name" value="SDR_fam"/>
</dbReference>
<organism evidence="1 2">
    <name type="scientific">Seongchinamella sediminis</name>
    <dbReference type="NCBI Taxonomy" id="2283635"/>
    <lineage>
        <taxon>Bacteria</taxon>
        <taxon>Pseudomonadati</taxon>
        <taxon>Pseudomonadota</taxon>
        <taxon>Gammaproteobacteria</taxon>
        <taxon>Cellvibrionales</taxon>
        <taxon>Halieaceae</taxon>
        <taxon>Seongchinamella</taxon>
    </lineage>
</organism>
<dbReference type="PANTHER" id="PTHR43544">
    <property type="entry name" value="SHORT-CHAIN DEHYDROGENASE/REDUCTASE"/>
    <property type="match status" value="1"/>
</dbReference>